<dbReference type="GO" id="GO:0004497">
    <property type="term" value="F:monooxygenase activity"/>
    <property type="evidence" value="ECO:0007669"/>
    <property type="project" value="UniProtKB-KW"/>
</dbReference>
<evidence type="ECO:0000256" key="1">
    <source>
        <dbReference type="ARBA" id="ARBA00001971"/>
    </source>
</evidence>
<evidence type="ECO:0000256" key="3">
    <source>
        <dbReference type="ARBA" id="ARBA00004721"/>
    </source>
</evidence>
<keyword evidence="11" id="KW-0503">Monooxygenase</keyword>
<organism evidence="14 15">
    <name type="scientific">Mycena sanguinolenta</name>
    <dbReference type="NCBI Taxonomy" id="230812"/>
    <lineage>
        <taxon>Eukaryota</taxon>
        <taxon>Fungi</taxon>
        <taxon>Dikarya</taxon>
        <taxon>Basidiomycota</taxon>
        <taxon>Agaricomycotina</taxon>
        <taxon>Agaricomycetes</taxon>
        <taxon>Agaricomycetidae</taxon>
        <taxon>Agaricales</taxon>
        <taxon>Marasmiineae</taxon>
        <taxon>Mycenaceae</taxon>
        <taxon>Mycena</taxon>
    </lineage>
</organism>
<dbReference type="GO" id="GO:0005506">
    <property type="term" value="F:iron ion binding"/>
    <property type="evidence" value="ECO:0007669"/>
    <property type="project" value="InterPro"/>
</dbReference>
<dbReference type="PANTHER" id="PTHR24305:SF166">
    <property type="entry name" value="CYTOCHROME P450 12A4, MITOCHONDRIAL-RELATED"/>
    <property type="match status" value="1"/>
</dbReference>
<comment type="pathway">
    <text evidence="3">Secondary metabolite biosynthesis; terpenoid biosynthesis.</text>
</comment>
<dbReference type="GO" id="GO:0016705">
    <property type="term" value="F:oxidoreductase activity, acting on paired donors, with incorporation or reduction of molecular oxygen"/>
    <property type="evidence" value="ECO:0007669"/>
    <property type="project" value="InterPro"/>
</dbReference>
<evidence type="ECO:0000256" key="8">
    <source>
        <dbReference type="ARBA" id="ARBA00022989"/>
    </source>
</evidence>
<sequence>MESLIAKSMNSSIVLAASVAVIAGYLVLRRRSTIRNIPGPPCHSWIYGADFLVFNMSLAKRTLGNMLELWLTPTYGEHEFSWQRTYGSVYRFTGCFGDDRLMVADPMALQHIINNPHFALSPLTQNMVELVFGEHSLIGLRGQTHKRIRNEFNIGFTAAAVRDCQPIFEKFAQAITQQLEASEGEIVNIAPLLRTATVAAIAEAALGYSLEELGEAYQTANAEIMTGAAYHSPGEFLIGTMMMQLPPWLLRVVINLPTKAFDAIRRTRYLALQIGARAVQGKQVLARQGLDINTDLFGLLLDPQNSDTTRDKLTSEEIISQTGTMMVAGQETTTNTMLFGLLELAKNAKLQDELRAEIHSMAGAGGQSSVRQHAITECLYQGSEKESLRFYPAEPFAERMALQDTVIPLSEGLVAISGERISQIPVRKGQIVAVGIASYQRHDSRWGENPDEFRPARWLEGTIAKGNAIGPYSNLFVIRSILIFH</sequence>
<dbReference type="InterPro" id="IPR036396">
    <property type="entry name" value="Cyt_P450_sf"/>
</dbReference>
<feature type="transmembrane region" description="Helical" evidence="13">
    <location>
        <begin position="12"/>
        <end position="28"/>
    </location>
</feature>
<keyword evidence="8 13" id="KW-1133">Transmembrane helix</keyword>
<reference evidence="14" key="1">
    <citation type="submission" date="2020-05" db="EMBL/GenBank/DDBJ databases">
        <title>Mycena genomes resolve the evolution of fungal bioluminescence.</title>
        <authorList>
            <person name="Tsai I.J."/>
        </authorList>
    </citation>
    <scope>NUCLEOTIDE SEQUENCE</scope>
    <source>
        <strain evidence="14">160909Yilan</strain>
    </source>
</reference>
<comment type="subcellular location">
    <subcellularLocation>
        <location evidence="2">Membrane</location>
    </subcellularLocation>
</comment>
<comment type="similarity">
    <text evidence="4">Belongs to the cytochrome P450 family.</text>
</comment>
<dbReference type="PANTHER" id="PTHR24305">
    <property type="entry name" value="CYTOCHROME P450"/>
    <property type="match status" value="1"/>
</dbReference>
<dbReference type="Gene3D" id="1.10.630.10">
    <property type="entry name" value="Cytochrome P450"/>
    <property type="match status" value="1"/>
</dbReference>
<dbReference type="Pfam" id="PF00067">
    <property type="entry name" value="p450"/>
    <property type="match status" value="1"/>
</dbReference>
<name>A0A8H7D1L9_9AGAR</name>
<keyword evidence="6 13" id="KW-0812">Transmembrane</keyword>
<evidence type="ECO:0000313" key="15">
    <source>
        <dbReference type="Proteomes" id="UP000623467"/>
    </source>
</evidence>
<dbReference type="InterPro" id="IPR050121">
    <property type="entry name" value="Cytochrome_P450_monoxygenase"/>
</dbReference>
<dbReference type="EMBL" id="JACAZH010000009">
    <property type="protein sequence ID" value="KAF7358689.1"/>
    <property type="molecule type" value="Genomic_DNA"/>
</dbReference>
<evidence type="ECO:0000256" key="11">
    <source>
        <dbReference type="ARBA" id="ARBA00023033"/>
    </source>
</evidence>
<keyword evidence="12 13" id="KW-0472">Membrane</keyword>
<dbReference type="GO" id="GO:0020037">
    <property type="term" value="F:heme binding"/>
    <property type="evidence" value="ECO:0007669"/>
    <property type="project" value="InterPro"/>
</dbReference>
<evidence type="ECO:0000256" key="9">
    <source>
        <dbReference type="ARBA" id="ARBA00023002"/>
    </source>
</evidence>
<keyword evidence="7" id="KW-0479">Metal-binding</keyword>
<evidence type="ECO:0000313" key="14">
    <source>
        <dbReference type="EMBL" id="KAF7358689.1"/>
    </source>
</evidence>
<evidence type="ECO:0000256" key="13">
    <source>
        <dbReference type="SAM" id="Phobius"/>
    </source>
</evidence>
<dbReference type="InterPro" id="IPR002401">
    <property type="entry name" value="Cyt_P450_E_grp-I"/>
</dbReference>
<dbReference type="SUPFAM" id="SSF48264">
    <property type="entry name" value="Cytochrome P450"/>
    <property type="match status" value="1"/>
</dbReference>
<dbReference type="GO" id="GO:0016020">
    <property type="term" value="C:membrane"/>
    <property type="evidence" value="ECO:0007669"/>
    <property type="project" value="UniProtKB-SubCell"/>
</dbReference>
<comment type="cofactor">
    <cofactor evidence="1">
        <name>heme</name>
        <dbReference type="ChEBI" id="CHEBI:30413"/>
    </cofactor>
</comment>
<dbReference type="OrthoDB" id="1470350at2759"/>
<proteinExistence type="inferred from homology"/>
<keyword evidence="5" id="KW-0349">Heme</keyword>
<evidence type="ECO:0000256" key="10">
    <source>
        <dbReference type="ARBA" id="ARBA00023004"/>
    </source>
</evidence>
<accession>A0A8H7D1L9</accession>
<evidence type="ECO:0000256" key="6">
    <source>
        <dbReference type="ARBA" id="ARBA00022692"/>
    </source>
</evidence>
<dbReference type="InterPro" id="IPR001128">
    <property type="entry name" value="Cyt_P450"/>
</dbReference>
<evidence type="ECO:0000256" key="4">
    <source>
        <dbReference type="ARBA" id="ARBA00010617"/>
    </source>
</evidence>
<evidence type="ECO:0000256" key="5">
    <source>
        <dbReference type="ARBA" id="ARBA00022617"/>
    </source>
</evidence>
<evidence type="ECO:0000256" key="2">
    <source>
        <dbReference type="ARBA" id="ARBA00004370"/>
    </source>
</evidence>
<keyword evidence="10" id="KW-0408">Iron</keyword>
<comment type="caution">
    <text evidence="14">The sequence shown here is derived from an EMBL/GenBank/DDBJ whole genome shotgun (WGS) entry which is preliminary data.</text>
</comment>
<dbReference type="AlphaFoldDB" id="A0A8H7D1L9"/>
<dbReference type="Proteomes" id="UP000623467">
    <property type="component" value="Unassembled WGS sequence"/>
</dbReference>
<evidence type="ECO:0000256" key="12">
    <source>
        <dbReference type="ARBA" id="ARBA00023136"/>
    </source>
</evidence>
<dbReference type="PRINTS" id="PR00463">
    <property type="entry name" value="EP450I"/>
</dbReference>
<gene>
    <name evidence="14" type="ORF">MSAN_01207900</name>
</gene>
<keyword evidence="15" id="KW-1185">Reference proteome</keyword>
<protein>
    <submittedName>
        <fullName evidence="14">Cytochrome P450</fullName>
    </submittedName>
</protein>
<keyword evidence="9" id="KW-0560">Oxidoreductase</keyword>
<evidence type="ECO:0000256" key="7">
    <source>
        <dbReference type="ARBA" id="ARBA00022723"/>
    </source>
</evidence>